<feature type="domain" description="Fungal-type protein kinase" evidence="1">
    <location>
        <begin position="2"/>
        <end position="76"/>
    </location>
</feature>
<comment type="caution">
    <text evidence="2">The sequence shown here is derived from an EMBL/GenBank/DDBJ whole genome shotgun (WGS) entry which is preliminary data.</text>
</comment>
<dbReference type="InterPro" id="IPR040976">
    <property type="entry name" value="Pkinase_fungal"/>
</dbReference>
<reference evidence="2" key="1">
    <citation type="submission" date="2020-11" db="EMBL/GenBank/DDBJ databases">
        <authorList>
            <consortium name="DOE Joint Genome Institute"/>
            <person name="Ahrendt S."/>
            <person name="Riley R."/>
            <person name="Andreopoulos W."/>
            <person name="Labutti K."/>
            <person name="Pangilinan J."/>
            <person name="Ruiz-Duenas F.J."/>
            <person name="Barrasa J.M."/>
            <person name="Sanchez-Garcia M."/>
            <person name="Camarero S."/>
            <person name="Miyauchi S."/>
            <person name="Serrano A."/>
            <person name="Linde D."/>
            <person name="Babiker R."/>
            <person name="Drula E."/>
            <person name="Ayuso-Fernandez I."/>
            <person name="Pacheco R."/>
            <person name="Padilla G."/>
            <person name="Ferreira P."/>
            <person name="Barriuso J."/>
            <person name="Kellner H."/>
            <person name="Castanera R."/>
            <person name="Alfaro M."/>
            <person name="Ramirez L."/>
            <person name="Pisabarro A.G."/>
            <person name="Kuo A."/>
            <person name="Tritt A."/>
            <person name="Lipzen A."/>
            <person name="He G."/>
            <person name="Yan M."/>
            <person name="Ng V."/>
            <person name="Cullen D."/>
            <person name="Martin F."/>
            <person name="Rosso M.-N."/>
            <person name="Henrissat B."/>
            <person name="Hibbett D."/>
            <person name="Martinez A.T."/>
            <person name="Grigoriev I.V."/>
        </authorList>
    </citation>
    <scope>NUCLEOTIDE SEQUENCE</scope>
    <source>
        <strain evidence="2">AH 40177</strain>
    </source>
</reference>
<evidence type="ECO:0000259" key="1">
    <source>
        <dbReference type="Pfam" id="PF17667"/>
    </source>
</evidence>
<dbReference type="OrthoDB" id="5569250at2759"/>
<evidence type="ECO:0000313" key="3">
    <source>
        <dbReference type="Proteomes" id="UP000772434"/>
    </source>
</evidence>
<dbReference type="Pfam" id="PF17667">
    <property type="entry name" value="Pkinase_fungal"/>
    <property type="match status" value="1"/>
</dbReference>
<sequence length="93" mass="10499">MANVMFRYGSGGIHGVLNDFDHPIRPDVSRSPSSHLELTGTAPYMPIDILRLGVSAPPVHLYRHDLESLYYVLVRTVCPTNHPSIRAWFRLEA</sequence>
<evidence type="ECO:0000313" key="2">
    <source>
        <dbReference type="EMBL" id="KAF9071418.1"/>
    </source>
</evidence>
<organism evidence="2 3">
    <name type="scientific">Rhodocollybia butyracea</name>
    <dbReference type="NCBI Taxonomy" id="206335"/>
    <lineage>
        <taxon>Eukaryota</taxon>
        <taxon>Fungi</taxon>
        <taxon>Dikarya</taxon>
        <taxon>Basidiomycota</taxon>
        <taxon>Agaricomycotina</taxon>
        <taxon>Agaricomycetes</taxon>
        <taxon>Agaricomycetidae</taxon>
        <taxon>Agaricales</taxon>
        <taxon>Marasmiineae</taxon>
        <taxon>Omphalotaceae</taxon>
        <taxon>Rhodocollybia</taxon>
    </lineage>
</organism>
<protein>
    <recommendedName>
        <fullName evidence="1">Fungal-type protein kinase domain-containing protein</fullName>
    </recommendedName>
</protein>
<keyword evidence="3" id="KW-1185">Reference proteome</keyword>
<gene>
    <name evidence="2" type="ORF">BDP27DRAFT_1322104</name>
</gene>
<accession>A0A9P5UAT7</accession>
<dbReference type="Proteomes" id="UP000772434">
    <property type="component" value="Unassembled WGS sequence"/>
</dbReference>
<dbReference type="EMBL" id="JADNRY010000032">
    <property type="protein sequence ID" value="KAF9071418.1"/>
    <property type="molecule type" value="Genomic_DNA"/>
</dbReference>
<dbReference type="AlphaFoldDB" id="A0A9P5UAT7"/>
<name>A0A9P5UAT7_9AGAR</name>
<proteinExistence type="predicted"/>